<dbReference type="PROSITE" id="PS00101">
    <property type="entry name" value="HEXAPEP_TRANSFERASES"/>
    <property type="match status" value="1"/>
</dbReference>
<dbReference type="RefSeq" id="WP_265992640.1">
    <property type="nucleotide sequence ID" value="NZ_CP110973.1"/>
</dbReference>
<gene>
    <name evidence="5" type="ORF">ACFQ4C_13525</name>
</gene>
<protein>
    <submittedName>
        <fullName evidence="5">Acetyltransferase</fullName>
    </submittedName>
</protein>
<comment type="similarity">
    <text evidence="1">Belongs to the transferase hexapeptide repeat family.</text>
</comment>
<evidence type="ECO:0000256" key="2">
    <source>
        <dbReference type="ARBA" id="ARBA00022679"/>
    </source>
</evidence>
<evidence type="ECO:0000256" key="3">
    <source>
        <dbReference type="ARBA" id="ARBA00022737"/>
    </source>
</evidence>
<accession>A0ABW3QH76</accession>
<name>A0ABW3QH76_9BACT</name>
<dbReference type="InterPro" id="IPR050179">
    <property type="entry name" value="Trans_hexapeptide_repeat"/>
</dbReference>
<dbReference type="Gene3D" id="2.160.10.10">
    <property type="entry name" value="Hexapeptide repeat proteins"/>
    <property type="match status" value="1"/>
</dbReference>
<dbReference type="Pfam" id="PF17836">
    <property type="entry name" value="PglD_N"/>
    <property type="match status" value="1"/>
</dbReference>
<dbReference type="InterPro" id="IPR041561">
    <property type="entry name" value="PglD_N"/>
</dbReference>
<dbReference type="InterPro" id="IPR020019">
    <property type="entry name" value="AcTrfase_PglD-like"/>
</dbReference>
<comment type="caution">
    <text evidence="5">The sequence shown here is derived from an EMBL/GenBank/DDBJ whole genome shotgun (WGS) entry which is preliminary data.</text>
</comment>
<organism evidence="5 6">
    <name type="scientific">Larkinella insperata</name>
    <dbReference type="NCBI Taxonomy" id="332158"/>
    <lineage>
        <taxon>Bacteria</taxon>
        <taxon>Pseudomonadati</taxon>
        <taxon>Bacteroidota</taxon>
        <taxon>Cytophagia</taxon>
        <taxon>Cytophagales</taxon>
        <taxon>Spirosomataceae</taxon>
        <taxon>Larkinella</taxon>
    </lineage>
</organism>
<reference evidence="6" key="1">
    <citation type="journal article" date="2019" name="Int. J. Syst. Evol. Microbiol.">
        <title>The Global Catalogue of Microorganisms (GCM) 10K type strain sequencing project: providing services to taxonomists for standard genome sequencing and annotation.</title>
        <authorList>
            <consortium name="The Broad Institute Genomics Platform"/>
            <consortium name="The Broad Institute Genome Sequencing Center for Infectious Disease"/>
            <person name="Wu L."/>
            <person name="Ma J."/>
        </authorList>
    </citation>
    <scope>NUCLEOTIDE SEQUENCE [LARGE SCALE GENOMIC DNA]</scope>
    <source>
        <strain evidence="6">CCUG 55608</strain>
    </source>
</reference>
<dbReference type="PANTHER" id="PTHR43300:SF7">
    <property type="entry name" value="UDP-N-ACETYLBACILLOSAMINE N-ACETYLTRANSFERASE"/>
    <property type="match status" value="1"/>
</dbReference>
<feature type="domain" description="PglD N-terminal" evidence="4">
    <location>
        <begin position="2"/>
        <end position="72"/>
    </location>
</feature>
<sequence>MLLYGASGHAKVIISCLQAAGVAVDAIFDDDPDKKKLLTIPVVGGYRAEYNPGEPLVVAIGDNRVRCRLAQWIQHPFGTAVHPSALIDSSVMLGNGSVVMHGAILQVDTCVGNHVIINTGASVDHDCTVADFVHVAPGAVVCGGIQVGTGTLIGAGAVVCPNLNIGRWATVGAGAVVTRPIPDYAVVVGNPARIIKINQPL</sequence>
<dbReference type="NCBIfam" id="TIGR03570">
    <property type="entry name" value="NeuD_NnaD"/>
    <property type="match status" value="1"/>
</dbReference>
<dbReference type="CDD" id="cd03360">
    <property type="entry name" value="LbH_AT_putative"/>
    <property type="match status" value="1"/>
</dbReference>
<dbReference type="EMBL" id="JBHTLP010000008">
    <property type="protein sequence ID" value="MFD1142141.1"/>
    <property type="molecule type" value="Genomic_DNA"/>
</dbReference>
<dbReference type="InterPro" id="IPR011004">
    <property type="entry name" value="Trimer_LpxA-like_sf"/>
</dbReference>
<dbReference type="SUPFAM" id="SSF51161">
    <property type="entry name" value="Trimeric LpxA-like enzymes"/>
    <property type="match status" value="1"/>
</dbReference>
<keyword evidence="2" id="KW-0808">Transferase</keyword>
<dbReference type="PANTHER" id="PTHR43300">
    <property type="entry name" value="ACETYLTRANSFERASE"/>
    <property type="match status" value="1"/>
</dbReference>
<proteinExistence type="inferred from homology"/>
<evidence type="ECO:0000259" key="4">
    <source>
        <dbReference type="Pfam" id="PF17836"/>
    </source>
</evidence>
<dbReference type="Proteomes" id="UP001597116">
    <property type="component" value="Unassembled WGS sequence"/>
</dbReference>
<dbReference type="Gene3D" id="3.40.50.20">
    <property type="match status" value="1"/>
</dbReference>
<evidence type="ECO:0000256" key="1">
    <source>
        <dbReference type="ARBA" id="ARBA00007274"/>
    </source>
</evidence>
<keyword evidence="6" id="KW-1185">Reference proteome</keyword>
<evidence type="ECO:0000313" key="5">
    <source>
        <dbReference type="EMBL" id="MFD1142141.1"/>
    </source>
</evidence>
<keyword evidence="3" id="KW-0677">Repeat</keyword>
<dbReference type="InterPro" id="IPR018357">
    <property type="entry name" value="Hexapep_transf_CS"/>
</dbReference>
<evidence type="ECO:0000313" key="6">
    <source>
        <dbReference type="Proteomes" id="UP001597116"/>
    </source>
</evidence>